<keyword evidence="1" id="KW-1133">Transmembrane helix</keyword>
<keyword evidence="1" id="KW-0812">Transmembrane</keyword>
<protein>
    <submittedName>
        <fullName evidence="2">Uncharacterized protein</fullName>
    </submittedName>
</protein>
<dbReference type="Proteomes" id="UP001165422">
    <property type="component" value="Unassembled WGS sequence"/>
</dbReference>
<dbReference type="EMBL" id="JAJJPB010000007">
    <property type="protein sequence ID" value="MCC9294806.1"/>
    <property type="molecule type" value="Genomic_DNA"/>
</dbReference>
<sequence>MKDVLKYVPGFRTGEKFKMIIASAYYITCSIAIIPNWGVFLLFFAAPFVLFHGMDAFKNKSKKSAVICLIAFIVMCFGRAIVLLKK</sequence>
<feature type="transmembrane region" description="Helical" evidence="1">
    <location>
        <begin position="20"/>
        <end position="44"/>
    </location>
</feature>
<dbReference type="RefSeq" id="WP_150358488.1">
    <property type="nucleotide sequence ID" value="NZ_JAJJPB010000007.1"/>
</dbReference>
<evidence type="ECO:0000313" key="3">
    <source>
        <dbReference type="Proteomes" id="UP001165422"/>
    </source>
</evidence>
<evidence type="ECO:0000256" key="1">
    <source>
        <dbReference type="SAM" id="Phobius"/>
    </source>
</evidence>
<evidence type="ECO:0000313" key="2">
    <source>
        <dbReference type="EMBL" id="MCC9294806.1"/>
    </source>
</evidence>
<gene>
    <name evidence="2" type="ORF">LN736_08040</name>
</gene>
<organism evidence="2 3">
    <name type="scientific">Clostridium aromativorans</name>
    <dbReference type="NCBI Taxonomy" id="2836848"/>
    <lineage>
        <taxon>Bacteria</taxon>
        <taxon>Bacillati</taxon>
        <taxon>Bacillota</taxon>
        <taxon>Clostridia</taxon>
        <taxon>Eubacteriales</taxon>
        <taxon>Clostridiaceae</taxon>
        <taxon>Clostridium</taxon>
    </lineage>
</organism>
<name>A0ABS8N4T5_9CLOT</name>
<accession>A0ABS8N4T5</accession>
<proteinExistence type="predicted"/>
<reference evidence="2" key="1">
    <citation type="submission" date="2021-11" db="EMBL/GenBank/DDBJ databases">
        <authorList>
            <person name="Qingchun L."/>
            <person name="Dong Z."/>
            <person name="Zongwei Q."/>
            <person name="Jia Z."/>
            <person name="Duotao L."/>
        </authorList>
    </citation>
    <scope>NUCLEOTIDE SEQUENCE</scope>
    <source>
        <strain evidence="2">WLY-B-L2</strain>
    </source>
</reference>
<keyword evidence="1" id="KW-0472">Membrane</keyword>
<comment type="caution">
    <text evidence="2">The sequence shown here is derived from an EMBL/GenBank/DDBJ whole genome shotgun (WGS) entry which is preliminary data.</text>
</comment>
<feature type="transmembrane region" description="Helical" evidence="1">
    <location>
        <begin position="64"/>
        <end position="84"/>
    </location>
</feature>
<keyword evidence="3" id="KW-1185">Reference proteome</keyword>